<dbReference type="CDD" id="cd04468">
    <property type="entry name" value="S1_eIF5A"/>
    <property type="match status" value="1"/>
</dbReference>
<gene>
    <name evidence="5" type="primary">ANB1</name>
    <name evidence="5" type="ORF">MFLAVUS_003937</name>
</gene>
<reference evidence="5 6" key="1">
    <citation type="submission" date="2024-04" db="EMBL/GenBank/DDBJ databases">
        <title>genome sequences of Mucor flavus KT1a and Helicostylum pulchrum KT1b strains isolated from the surface of a dry-aged beef.</title>
        <authorList>
            <person name="Toyotome T."/>
            <person name="Hosono M."/>
            <person name="Torimaru M."/>
            <person name="Fukuda K."/>
            <person name="Mikami N."/>
        </authorList>
    </citation>
    <scope>NUCLEOTIDE SEQUENCE [LARGE SCALE GENOMIC DNA]</scope>
    <source>
        <strain evidence="5 6">KT1a</strain>
    </source>
</reference>
<dbReference type="InterPro" id="IPR048670">
    <property type="entry name" value="IF5A-like_N"/>
</dbReference>
<dbReference type="PIRSF" id="PIRSF003025">
    <property type="entry name" value="eIF5A"/>
    <property type="match status" value="1"/>
</dbReference>
<protein>
    <submittedName>
        <fullName evidence="5">ANB1 protein</fullName>
    </submittedName>
</protein>
<feature type="domain" description="Translation initiation factor 5A C-terminal" evidence="4">
    <location>
        <begin position="118"/>
        <end position="185"/>
    </location>
</feature>
<evidence type="ECO:0000256" key="1">
    <source>
        <dbReference type="ARBA" id="ARBA00006016"/>
    </source>
</evidence>
<keyword evidence="2" id="KW-0648">Protein biosynthesis</keyword>
<evidence type="ECO:0000256" key="3">
    <source>
        <dbReference type="ARBA" id="ARBA00023071"/>
    </source>
</evidence>
<dbReference type="SUPFAM" id="SSF50104">
    <property type="entry name" value="Translation proteins SH3-like domain"/>
    <property type="match status" value="1"/>
</dbReference>
<dbReference type="InterPro" id="IPR001884">
    <property type="entry name" value="IF5A-like"/>
</dbReference>
<dbReference type="PROSITE" id="PS00302">
    <property type="entry name" value="IF5A_HYPUSINE"/>
    <property type="match status" value="1"/>
</dbReference>
<name>A0ABP9YUI0_9FUNG</name>
<keyword evidence="3" id="KW-0385">Hypusine</keyword>
<dbReference type="Proteomes" id="UP001473302">
    <property type="component" value="Unassembled WGS sequence"/>
</dbReference>
<dbReference type="InterPro" id="IPR008991">
    <property type="entry name" value="Translation_prot_SH3-like_sf"/>
</dbReference>
<dbReference type="Gene3D" id="2.40.50.140">
    <property type="entry name" value="Nucleic acid-binding proteins"/>
    <property type="match status" value="1"/>
</dbReference>
<evidence type="ECO:0000313" key="5">
    <source>
        <dbReference type="EMBL" id="GAA5810514.1"/>
    </source>
</evidence>
<dbReference type="InterPro" id="IPR019769">
    <property type="entry name" value="Trans_elong_IF5A_hypusine_site"/>
</dbReference>
<accession>A0ABP9YUI0</accession>
<dbReference type="InterPro" id="IPR014722">
    <property type="entry name" value="Rib_uL2_dom2"/>
</dbReference>
<evidence type="ECO:0000256" key="2">
    <source>
        <dbReference type="ARBA" id="ARBA00022917"/>
    </source>
</evidence>
<dbReference type="PANTHER" id="PTHR11673">
    <property type="entry name" value="TRANSLATION INITIATION FACTOR 5A FAMILY MEMBER"/>
    <property type="match status" value="1"/>
</dbReference>
<keyword evidence="6" id="KW-1185">Reference proteome</keyword>
<dbReference type="SUPFAM" id="SSF50249">
    <property type="entry name" value="Nucleic acid-binding proteins"/>
    <property type="match status" value="1"/>
</dbReference>
<comment type="similarity">
    <text evidence="1">Belongs to the eIF-5A family.</text>
</comment>
<proteinExistence type="inferred from homology"/>
<dbReference type="NCBIfam" id="TIGR00037">
    <property type="entry name" value="eIF_5A"/>
    <property type="match status" value="1"/>
</dbReference>
<dbReference type="EMBL" id="BAABUK010000007">
    <property type="protein sequence ID" value="GAA5810514.1"/>
    <property type="molecule type" value="Genomic_DNA"/>
</dbReference>
<dbReference type="InterPro" id="IPR012340">
    <property type="entry name" value="NA-bd_OB-fold"/>
</dbReference>
<comment type="caution">
    <text evidence="5">The sequence shown here is derived from an EMBL/GenBank/DDBJ whole genome shotgun (WGS) entry which is preliminary data.</text>
</comment>
<dbReference type="InterPro" id="IPR020189">
    <property type="entry name" value="IF5A_C"/>
</dbReference>
<dbReference type="SMART" id="SM01376">
    <property type="entry name" value="eIF-5a"/>
    <property type="match status" value="1"/>
</dbReference>
<dbReference type="Gene3D" id="2.30.30.30">
    <property type="match status" value="1"/>
</dbReference>
<dbReference type="Pfam" id="PF21485">
    <property type="entry name" value="IF5A-like_N"/>
    <property type="match status" value="1"/>
</dbReference>
<evidence type="ECO:0000313" key="6">
    <source>
        <dbReference type="Proteomes" id="UP001473302"/>
    </source>
</evidence>
<sequence>MLVNLFVKAGRFVFRKLGSVFQEVGKSKEEVHMAENHDDHTFETAESGASLTFPMQCSALRKNGHVCIKGRPCKIIEMTTSKTGKHGHAKVHLIGTDIFTSRKYEELCPSTHNMDVPNVVRMEYALLNIDDGFLSLMLPDGTTKDDVKLPDGELGEKLEEQFEEGNELLISVVSAMGEEHCLSFKDAPK</sequence>
<dbReference type="Pfam" id="PF01287">
    <property type="entry name" value="eIF-5a"/>
    <property type="match status" value="1"/>
</dbReference>
<evidence type="ECO:0000259" key="4">
    <source>
        <dbReference type="SMART" id="SM01376"/>
    </source>
</evidence>
<organism evidence="5 6">
    <name type="scientific">Mucor flavus</name>
    <dbReference type="NCBI Taxonomy" id="439312"/>
    <lineage>
        <taxon>Eukaryota</taxon>
        <taxon>Fungi</taxon>
        <taxon>Fungi incertae sedis</taxon>
        <taxon>Mucoromycota</taxon>
        <taxon>Mucoromycotina</taxon>
        <taxon>Mucoromycetes</taxon>
        <taxon>Mucorales</taxon>
        <taxon>Mucorineae</taxon>
        <taxon>Mucoraceae</taxon>
        <taxon>Mucor</taxon>
    </lineage>
</organism>